<dbReference type="NCBIfam" id="NF047646">
    <property type="entry name" value="REP_Tyr_transpos"/>
    <property type="match status" value="1"/>
</dbReference>
<dbReference type="GO" id="GO:0006313">
    <property type="term" value="P:DNA transposition"/>
    <property type="evidence" value="ECO:0007669"/>
    <property type="project" value="InterPro"/>
</dbReference>
<evidence type="ECO:0000313" key="2">
    <source>
        <dbReference type="EMBL" id="KAA5533743.1"/>
    </source>
</evidence>
<dbReference type="PANTHER" id="PTHR36966:SF1">
    <property type="entry name" value="REP-ASSOCIATED TYROSINE TRANSPOSASE"/>
    <property type="match status" value="1"/>
</dbReference>
<dbReference type="GO" id="GO:0004803">
    <property type="term" value="F:transposase activity"/>
    <property type="evidence" value="ECO:0007669"/>
    <property type="project" value="InterPro"/>
</dbReference>
<dbReference type="PANTHER" id="PTHR36966">
    <property type="entry name" value="REP-ASSOCIATED TYROSINE TRANSPOSASE"/>
    <property type="match status" value="1"/>
</dbReference>
<dbReference type="InterPro" id="IPR002686">
    <property type="entry name" value="Transposase_17"/>
</dbReference>
<organism evidence="2 3">
    <name type="scientific">Taibaiella lutea</name>
    <dbReference type="NCBI Taxonomy" id="2608001"/>
    <lineage>
        <taxon>Bacteria</taxon>
        <taxon>Pseudomonadati</taxon>
        <taxon>Bacteroidota</taxon>
        <taxon>Chitinophagia</taxon>
        <taxon>Chitinophagales</taxon>
        <taxon>Chitinophagaceae</taxon>
        <taxon>Taibaiella</taxon>
    </lineage>
</organism>
<dbReference type="SUPFAM" id="SSF143422">
    <property type="entry name" value="Transposase IS200-like"/>
    <property type="match status" value="1"/>
</dbReference>
<dbReference type="EMBL" id="VWSH01000003">
    <property type="protein sequence ID" value="KAA5533743.1"/>
    <property type="molecule type" value="Genomic_DNA"/>
</dbReference>
<dbReference type="InterPro" id="IPR036515">
    <property type="entry name" value="Transposase_17_sf"/>
</dbReference>
<dbReference type="RefSeq" id="WP_150033489.1">
    <property type="nucleotide sequence ID" value="NZ_VWSH01000003.1"/>
</dbReference>
<accession>A0A5M6CFK9</accession>
<reference evidence="2 3" key="1">
    <citation type="submission" date="2019-09" db="EMBL/GenBank/DDBJ databases">
        <title>Genome sequence and assembly of Taibaiella sp.</title>
        <authorList>
            <person name="Chhetri G."/>
        </authorList>
    </citation>
    <scope>NUCLEOTIDE SEQUENCE [LARGE SCALE GENOMIC DNA]</scope>
    <source>
        <strain evidence="2 3">KVB11</strain>
    </source>
</reference>
<proteinExistence type="predicted"/>
<dbReference type="SMART" id="SM01321">
    <property type="entry name" value="Y1_Tnp"/>
    <property type="match status" value="1"/>
</dbReference>
<evidence type="ECO:0000313" key="3">
    <source>
        <dbReference type="Proteomes" id="UP000323632"/>
    </source>
</evidence>
<sequence length="183" mass="21411">MSEGGYKIRNEAGIHFVTFAVVEWVDVFTRKEYRDIVLDSIRYCQKEKGLLLHGWCLMSNHIHLIISAIGQNSSDILRDLKKFTSKQIIQAIINNPQESRKEWMLQIFEKTGAENSRNTKYQFWRQDNQPKEIFSELFWIQKLEYIHKNPVTAGIVDNADDYLYSSARDYYGTGKGLLDIVIL</sequence>
<protein>
    <submittedName>
        <fullName evidence="2">Transposase</fullName>
    </submittedName>
</protein>
<evidence type="ECO:0000259" key="1">
    <source>
        <dbReference type="SMART" id="SM01321"/>
    </source>
</evidence>
<dbReference type="Proteomes" id="UP000323632">
    <property type="component" value="Unassembled WGS sequence"/>
</dbReference>
<name>A0A5M6CFK9_9BACT</name>
<dbReference type="InterPro" id="IPR052715">
    <property type="entry name" value="RAYT_transposase"/>
</dbReference>
<dbReference type="Pfam" id="PF01797">
    <property type="entry name" value="Y1_Tnp"/>
    <property type="match status" value="1"/>
</dbReference>
<dbReference type="AlphaFoldDB" id="A0A5M6CFK9"/>
<gene>
    <name evidence="2" type="ORF">F0919_14520</name>
</gene>
<dbReference type="GO" id="GO:0043565">
    <property type="term" value="F:sequence-specific DNA binding"/>
    <property type="evidence" value="ECO:0007669"/>
    <property type="project" value="TreeGrafter"/>
</dbReference>
<comment type="caution">
    <text evidence="2">The sequence shown here is derived from an EMBL/GenBank/DDBJ whole genome shotgun (WGS) entry which is preliminary data.</text>
</comment>
<feature type="domain" description="Transposase IS200-like" evidence="1">
    <location>
        <begin position="11"/>
        <end position="128"/>
    </location>
</feature>
<dbReference type="Gene3D" id="3.30.70.1290">
    <property type="entry name" value="Transposase IS200-like"/>
    <property type="match status" value="1"/>
</dbReference>
<keyword evidence="3" id="KW-1185">Reference proteome</keyword>